<comment type="caution">
    <text evidence="1">The sequence shown here is derived from an EMBL/GenBank/DDBJ whole genome shotgun (WGS) entry which is preliminary data.</text>
</comment>
<gene>
    <name evidence="1" type="ORF">LCGC14_3009980</name>
</gene>
<name>A0A0F8WYF8_9ZZZZ</name>
<feature type="non-terminal residue" evidence="1">
    <location>
        <position position="1"/>
    </location>
</feature>
<evidence type="ECO:0000313" key="1">
    <source>
        <dbReference type="EMBL" id="KKK61872.1"/>
    </source>
</evidence>
<proteinExistence type="predicted"/>
<accession>A0A0F8WYF8</accession>
<reference evidence="1" key="1">
    <citation type="journal article" date="2015" name="Nature">
        <title>Complex archaea that bridge the gap between prokaryotes and eukaryotes.</title>
        <authorList>
            <person name="Spang A."/>
            <person name="Saw J.H."/>
            <person name="Jorgensen S.L."/>
            <person name="Zaremba-Niedzwiedzka K."/>
            <person name="Martijn J."/>
            <person name="Lind A.E."/>
            <person name="van Eijk R."/>
            <person name="Schleper C."/>
            <person name="Guy L."/>
            <person name="Ettema T.J."/>
        </authorList>
    </citation>
    <scope>NUCLEOTIDE SEQUENCE</scope>
</reference>
<dbReference type="AlphaFoldDB" id="A0A0F8WYF8"/>
<sequence>GYETAKERNKLGLKKIKSKLSDSWNAHCVDSWVLANWWTGGHTKPDNQEMLLIAPLNFFRRQLHKLQPGKNGVRIRFGGTISEGFKRGSWVLHSTLGLSYVGGNRKGRISLHSMETGGRLTQRAKPEDCIFLARCGWRAALKKS</sequence>
<dbReference type="EMBL" id="LAZR01062274">
    <property type="protein sequence ID" value="KKK61872.1"/>
    <property type="molecule type" value="Genomic_DNA"/>
</dbReference>
<organism evidence="1">
    <name type="scientific">marine sediment metagenome</name>
    <dbReference type="NCBI Taxonomy" id="412755"/>
    <lineage>
        <taxon>unclassified sequences</taxon>
        <taxon>metagenomes</taxon>
        <taxon>ecological metagenomes</taxon>
    </lineage>
</organism>
<protein>
    <submittedName>
        <fullName evidence="1">Uncharacterized protein</fullName>
    </submittedName>
</protein>